<evidence type="ECO:0000313" key="7">
    <source>
        <dbReference type="Proteomes" id="UP001165395"/>
    </source>
</evidence>
<comment type="caution">
    <text evidence="6">The sequence shown here is derived from an EMBL/GenBank/DDBJ whole genome shotgun (WGS) entry which is preliminary data.</text>
</comment>
<dbReference type="InterPro" id="IPR001647">
    <property type="entry name" value="HTH_TetR"/>
</dbReference>
<evidence type="ECO:0000256" key="1">
    <source>
        <dbReference type="ARBA" id="ARBA00023015"/>
    </source>
</evidence>
<dbReference type="PROSITE" id="PS50977">
    <property type="entry name" value="HTH_TETR_2"/>
    <property type="match status" value="1"/>
</dbReference>
<dbReference type="PANTHER" id="PTHR30055:SF234">
    <property type="entry name" value="HTH-TYPE TRANSCRIPTIONAL REGULATOR BETI"/>
    <property type="match status" value="1"/>
</dbReference>
<dbReference type="Pfam" id="PF17929">
    <property type="entry name" value="TetR_C_34"/>
    <property type="match status" value="1"/>
</dbReference>
<sequence>MNSKVQKRARDESSKIVKRQTILQAALELFLGGYQLPKVDDIAEKAGLAKGTVYLYFASREEIYFHLVTIHSTAYWDSLEVFLAECGDLTPEKLARWILNYHDSNPHYLPMASILNKMLEEASELNQTLEFKQLLAAKLITCGGWLDKKITGITPGEGSHLLLALNALTVGLWERANPTKAVRDLLDLLELGNLRVNFQKEAEKSVMALCKGYSSNTTNTPLQSD</sequence>
<keyword evidence="3" id="KW-0804">Transcription</keyword>
<evidence type="ECO:0000259" key="5">
    <source>
        <dbReference type="PROSITE" id="PS50977"/>
    </source>
</evidence>
<dbReference type="InterPro" id="IPR009057">
    <property type="entry name" value="Homeodomain-like_sf"/>
</dbReference>
<feature type="DNA-binding region" description="H-T-H motif" evidence="4">
    <location>
        <begin position="38"/>
        <end position="57"/>
    </location>
</feature>
<evidence type="ECO:0000313" key="6">
    <source>
        <dbReference type="EMBL" id="MCB6184604.1"/>
    </source>
</evidence>
<evidence type="ECO:0000256" key="4">
    <source>
        <dbReference type="PROSITE-ProRule" id="PRU00335"/>
    </source>
</evidence>
<dbReference type="Pfam" id="PF00440">
    <property type="entry name" value="TetR_N"/>
    <property type="match status" value="1"/>
</dbReference>
<accession>A0ABS8D8P5</accession>
<proteinExistence type="predicted"/>
<keyword evidence="1" id="KW-0805">Transcription regulation</keyword>
<evidence type="ECO:0000256" key="2">
    <source>
        <dbReference type="ARBA" id="ARBA00023125"/>
    </source>
</evidence>
<keyword evidence="2 4" id="KW-0238">DNA-binding</keyword>
<keyword evidence="7" id="KW-1185">Reference proteome</keyword>
<dbReference type="PRINTS" id="PR00455">
    <property type="entry name" value="HTHTETR"/>
</dbReference>
<protein>
    <submittedName>
        <fullName evidence="6">TetR/AcrR family transcriptional regulator</fullName>
    </submittedName>
</protein>
<dbReference type="InterPro" id="IPR041483">
    <property type="entry name" value="TetR_C_34"/>
</dbReference>
<evidence type="ECO:0000256" key="3">
    <source>
        <dbReference type="ARBA" id="ARBA00023163"/>
    </source>
</evidence>
<gene>
    <name evidence="6" type="ORF">LIN78_13740</name>
</gene>
<dbReference type="RefSeq" id="WP_227181415.1">
    <property type="nucleotide sequence ID" value="NZ_JAJBZT010000008.1"/>
</dbReference>
<dbReference type="Gene3D" id="1.10.357.10">
    <property type="entry name" value="Tetracycline Repressor, domain 2"/>
    <property type="match status" value="1"/>
</dbReference>
<dbReference type="EMBL" id="JAJBZT010000008">
    <property type="protein sequence ID" value="MCB6184604.1"/>
    <property type="molecule type" value="Genomic_DNA"/>
</dbReference>
<organism evidence="6 7">
    <name type="scientific">Leeia speluncae</name>
    <dbReference type="NCBI Taxonomy" id="2884804"/>
    <lineage>
        <taxon>Bacteria</taxon>
        <taxon>Pseudomonadati</taxon>
        <taxon>Pseudomonadota</taxon>
        <taxon>Betaproteobacteria</taxon>
        <taxon>Neisseriales</taxon>
        <taxon>Leeiaceae</taxon>
        <taxon>Leeia</taxon>
    </lineage>
</organism>
<reference evidence="6" key="1">
    <citation type="submission" date="2021-10" db="EMBL/GenBank/DDBJ databases">
        <title>The complete genome sequence of Leeia sp. TBRC 13508.</title>
        <authorList>
            <person name="Charoenyingcharoen P."/>
            <person name="Yukphan P."/>
        </authorList>
    </citation>
    <scope>NUCLEOTIDE SEQUENCE</scope>
    <source>
        <strain evidence="6">TBRC 13508</strain>
    </source>
</reference>
<name>A0ABS8D8P5_9NEIS</name>
<dbReference type="PANTHER" id="PTHR30055">
    <property type="entry name" value="HTH-TYPE TRANSCRIPTIONAL REGULATOR RUTR"/>
    <property type="match status" value="1"/>
</dbReference>
<dbReference type="InterPro" id="IPR050109">
    <property type="entry name" value="HTH-type_TetR-like_transc_reg"/>
</dbReference>
<dbReference type="Proteomes" id="UP001165395">
    <property type="component" value="Unassembled WGS sequence"/>
</dbReference>
<dbReference type="SUPFAM" id="SSF46689">
    <property type="entry name" value="Homeodomain-like"/>
    <property type="match status" value="1"/>
</dbReference>
<feature type="domain" description="HTH tetR-type" evidence="5">
    <location>
        <begin position="16"/>
        <end position="75"/>
    </location>
</feature>